<keyword evidence="3" id="KW-1185">Reference proteome</keyword>
<dbReference type="SUPFAM" id="SSF53335">
    <property type="entry name" value="S-adenosyl-L-methionine-dependent methyltransferases"/>
    <property type="match status" value="1"/>
</dbReference>
<dbReference type="SMR" id="A0A3L5TR92"/>
<feature type="non-terminal residue" evidence="2">
    <location>
        <position position="1"/>
    </location>
</feature>
<accession>A0A3L5TR92</accession>
<feature type="non-terminal residue" evidence="2">
    <location>
        <position position="118"/>
    </location>
</feature>
<gene>
    <name evidence="2" type="ORF">AM593_01248</name>
</gene>
<evidence type="ECO:0000313" key="2">
    <source>
        <dbReference type="EMBL" id="OPL21340.1"/>
    </source>
</evidence>
<dbReference type="Pfam" id="PF02353">
    <property type="entry name" value="CMAS"/>
    <property type="match status" value="1"/>
</dbReference>
<dbReference type="EMBL" id="KV592532">
    <property type="protein sequence ID" value="OPL21340.1"/>
    <property type="molecule type" value="Genomic_DNA"/>
</dbReference>
<sequence length="118" mass="13599">LTYYCNSMASDDVLREGVRTNLEAWAKKLDCGGDLEKQNHFKKLFIKRLQNSPVAIETDKANEQHYEVPTEFFTTVLGKRLKYSCCYWTEMTKTLEEAEVESLKIYCKSAKITDGLSV</sequence>
<name>A0A3L5TR92_MYTGA</name>
<protein>
    <submittedName>
        <fullName evidence="2">Cyclopropane-fatty-acyl-phospholipid synthase</fullName>
    </submittedName>
</protein>
<dbReference type="Proteomes" id="UP000266721">
    <property type="component" value="Unassembled WGS sequence"/>
</dbReference>
<evidence type="ECO:0000313" key="3">
    <source>
        <dbReference type="Proteomes" id="UP000266721"/>
    </source>
</evidence>
<organism evidence="2 3">
    <name type="scientific">Mytilus galloprovincialis</name>
    <name type="common">Mediterranean mussel</name>
    <dbReference type="NCBI Taxonomy" id="29158"/>
    <lineage>
        <taxon>Eukaryota</taxon>
        <taxon>Metazoa</taxon>
        <taxon>Spiralia</taxon>
        <taxon>Lophotrochozoa</taxon>
        <taxon>Mollusca</taxon>
        <taxon>Bivalvia</taxon>
        <taxon>Autobranchia</taxon>
        <taxon>Pteriomorphia</taxon>
        <taxon>Mytilida</taxon>
        <taxon>Mytiloidea</taxon>
        <taxon>Mytilidae</taxon>
        <taxon>Mytilinae</taxon>
        <taxon>Mytilus</taxon>
    </lineage>
</organism>
<dbReference type="InterPro" id="IPR029063">
    <property type="entry name" value="SAM-dependent_MTases_sf"/>
</dbReference>
<comment type="similarity">
    <text evidence="1">Belongs to the CFA/CMAS family.</text>
</comment>
<evidence type="ECO:0000256" key="1">
    <source>
        <dbReference type="ARBA" id="ARBA00010815"/>
    </source>
</evidence>
<dbReference type="PANTHER" id="PTHR43832:SF1">
    <property type="entry name" value="S-ADENOSYL-L-METHIONINE-DEPENDENT METHYLTRANSFERASES SUPERFAMILY PROTEIN"/>
    <property type="match status" value="1"/>
</dbReference>
<comment type="caution">
    <text evidence="2">The sequence shown here is derived from an EMBL/GenBank/DDBJ whole genome shotgun (WGS) entry which is preliminary data.</text>
</comment>
<dbReference type="Gene3D" id="3.40.50.150">
    <property type="entry name" value="Vaccinia Virus protein VP39"/>
    <property type="match status" value="1"/>
</dbReference>
<reference evidence="2 3" key="1">
    <citation type="journal article" date="2016" name="PLoS ONE">
        <title>A First Insight into the Genome of the Filter-Feeder Mussel Mytilus galloprovincialis.</title>
        <authorList>
            <person name="Murgarella M."/>
            <person name="Puiu D."/>
            <person name="Novoa B."/>
            <person name="Figueras A."/>
            <person name="Posada D."/>
            <person name="Canchaya C."/>
        </authorList>
    </citation>
    <scope>NUCLEOTIDE SEQUENCE [LARGE SCALE GENOMIC DNA]</scope>
    <source>
        <tissue evidence="2">Muscle</tissue>
    </source>
</reference>
<proteinExistence type="inferred from homology"/>
<dbReference type="PANTHER" id="PTHR43832">
    <property type="match status" value="1"/>
</dbReference>
<dbReference type="AlphaFoldDB" id="A0A3L5TR92"/>